<evidence type="ECO:0000256" key="8">
    <source>
        <dbReference type="PROSITE-ProRule" id="PRU00282"/>
    </source>
</evidence>
<feature type="repeat" description="Solcar" evidence="8">
    <location>
        <begin position="347"/>
        <end position="429"/>
    </location>
</feature>
<dbReference type="Pfam" id="PF01733">
    <property type="entry name" value="Nucleoside_tran"/>
    <property type="match status" value="1"/>
</dbReference>
<dbReference type="AlphaFoldDB" id="A0A195AZ63"/>
<sequence length="607" mass="68673">MSYSINRRPLLGGATDSEFEDDLETEVDDPNITIPDEKPFFKSYEPHDKYNLAYIVFYLLGINTLIPWSFFITADDYWMYKFREIHNNSTNLTHTYAELLEQKTDLQASFTSYLSVASAIPNTLFLILNAFISKKVSLTIRMVGSQCVILLLFILTTAFVEMNTDKWQNAFLIITLTTVALVNAASAIFGGSLMGIVGKFSPKYITAMSGGQALGGIFTALAEVCSLWIGASPVLSGLVYFIIGDTMLLLSLIAYILLEKAPFFKHHMIEKVPELDSDYSINREVSFSTNPSVSYTRIIKRIWHYGISIFLIFFISLAVYPAVTVLVESEYKGKGHAWNDIYFVPVVTYLIFSTGDYAGRVLCGILQWLQVEPISTYHVSKYKSISQAVLLILREEGPTALWKGHVPAQLISITYGMGQFYCYNVFLKMLQRVPQIEEWHHTMHFVAGAGASCVGTIISFPFDTMRTRLVAQSNNHRVYNGILHSCNSILRQESPRVFFFGLLPTLLQIAPHTGLQFTFYEFFKDLYKRYISDTGFYNSMLSGSAAGFIAKTIVYPFDLAKKRLQIQGFQHGRKEFGLVPSQIKATITTALHFTTYEQVLLLLKMLR</sequence>
<feature type="repeat" description="Solcar" evidence="8">
    <location>
        <begin position="439"/>
        <end position="526"/>
    </location>
</feature>
<dbReference type="GO" id="GO:0005337">
    <property type="term" value="F:nucleoside transmembrane transporter activity"/>
    <property type="evidence" value="ECO:0007669"/>
    <property type="project" value="InterPro"/>
</dbReference>
<dbReference type="Gene3D" id="1.50.40.10">
    <property type="entry name" value="Mitochondrial carrier domain"/>
    <property type="match status" value="1"/>
</dbReference>
<comment type="similarity">
    <text evidence="3">Belongs to the SLC29A/ENT transporter (TC 2.A.57) family.</text>
</comment>
<name>A0A195AZ63_9HYME</name>
<feature type="transmembrane region" description="Helical" evidence="9">
    <location>
        <begin position="497"/>
        <end position="515"/>
    </location>
</feature>
<dbReference type="SUPFAM" id="SSF103473">
    <property type="entry name" value="MFS general substrate transporter"/>
    <property type="match status" value="1"/>
</dbReference>
<evidence type="ECO:0000256" key="1">
    <source>
        <dbReference type="ARBA" id="ARBA00004141"/>
    </source>
</evidence>
<feature type="transmembrane region" description="Helical" evidence="9">
    <location>
        <begin position="110"/>
        <end position="131"/>
    </location>
</feature>
<feature type="transmembrane region" description="Helical" evidence="9">
    <location>
        <begin position="341"/>
        <end position="359"/>
    </location>
</feature>
<accession>A0A195AZ63</accession>
<evidence type="ECO:0000256" key="3">
    <source>
        <dbReference type="ARBA" id="ARBA00007965"/>
    </source>
</evidence>
<keyword evidence="5 8" id="KW-0812">Transmembrane</keyword>
<comment type="similarity">
    <text evidence="2">Belongs to the mitochondrial carrier (TC 2.A.29) family.</text>
</comment>
<evidence type="ECO:0000256" key="4">
    <source>
        <dbReference type="ARBA" id="ARBA00022448"/>
    </source>
</evidence>
<dbReference type="InterPro" id="IPR023395">
    <property type="entry name" value="MCP_dom_sf"/>
</dbReference>
<dbReference type="InterPro" id="IPR036259">
    <property type="entry name" value="MFS_trans_sf"/>
</dbReference>
<keyword evidence="11" id="KW-1185">Reference proteome</keyword>
<keyword evidence="6 9" id="KW-1133">Transmembrane helix</keyword>
<dbReference type="PROSITE" id="PS50920">
    <property type="entry name" value="SOLCAR"/>
    <property type="match status" value="2"/>
</dbReference>
<gene>
    <name evidence="10" type="ORF">ALC53_12306</name>
</gene>
<evidence type="ECO:0000256" key="5">
    <source>
        <dbReference type="ARBA" id="ARBA00022692"/>
    </source>
</evidence>
<feature type="transmembrane region" description="Helical" evidence="9">
    <location>
        <begin position="171"/>
        <end position="198"/>
    </location>
</feature>
<evidence type="ECO:0000256" key="6">
    <source>
        <dbReference type="ARBA" id="ARBA00022989"/>
    </source>
</evidence>
<proteinExistence type="inferred from homology"/>
<organism evidence="10 11">
    <name type="scientific">Atta colombica</name>
    <dbReference type="NCBI Taxonomy" id="520822"/>
    <lineage>
        <taxon>Eukaryota</taxon>
        <taxon>Metazoa</taxon>
        <taxon>Ecdysozoa</taxon>
        <taxon>Arthropoda</taxon>
        <taxon>Hexapoda</taxon>
        <taxon>Insecta</taxon>
        <taxon>Pterygota</taxon>
        <taxon>Neoptera</taxon>
        <taxon>Endopterygota</taxon>
        <taxon>Hymenoptera</taxon>
        <taxon>Apocrita</taxon>
        <taxon>Aculeata</taxon>
        <taxon>Formicoidea</taxon>
        <taxon>Formicidae</taxon>
        <taxon>Myrmicinae</taxon>
        <taxon>Atta</taxon>
    </lineage>
</organism>
<reference evidence="10 11" key="1">
    <citation type="submission" date="2015-09" db="EMBL/GenBank/DDBJ databases">
        <title>Atta colombica WGS genome.</title>
        <authorList>
            <person name="Nygaard S."/>
            <person name="Hu H."/>
            <person name="Boomsma J."/>
            <person name="Zhang G."/>
        </authorList>
    </citation>
    <scope>NUCLEOTIDE SEQUENCE [LARGE SCALE GENOMIC DNA]</scope>
    <source>
        <strain evidence="10">Treedump-2</strain>
        <tissue evidence="10">Whole body</tissue>
    </source>
</reference>
<feature type="transmembrane region" description="Helical" evidence="9">
    <location>
        <begin position="302"/>
        <end position="321"/>
    </location>
</feature>
<keyword evidence="7 8" id="KW-0472">Membrane</keyword>
<feature type="transmembrane region" description="Helical" evidence="9">
    <location>
        <begin position="210"/>
        <end position="231"/>
    </location>
</feature>
<feature type="transmembrane region" description="Helical" evidence="9">
    <location>
        <begin position="535"/>
        <end position="557"/>
    </location>
</feature>
<dbReference type="Pfam" id="PF00153">
    <property type="entry name" value="Mito_carr"/>
    <property type="match status" value="3"/>
</dbReference>
<evidence type="ECO:0000313" key="11">
    <source>
        <dbReference type="Proteomes" id="UP000078540"/>
    </source>
</evidence>
<dbReference type="GO" id="GO:0005886">
    <property type="term" value="C:plasma membrane"/>
    <property type="evidence" value="ECO:0007669"/>
    <property type="project" value="TreeGrafter"/>
</dbReference>
<evidence type="ECO:0000256" key="9">
    <source>
        <dbReference type="SAM" id="Phobius"/>
    </source>
</evidence>
<dbReference type="InterPro" id="IPR018108">
    <property type="entry name" value="MCP_transmembrane"/>
</dbReference>
<dbReference type="PRINTS" id="PR01130">
    <property type="entry name" value="DERENTRNSPRT"/>
</dbReference>
<dbReference type="SUPFAM" id="SSF103506">
    <property type="entry name" value="Mitochondrial carrier"/>
    <property type="match status" value="1"/>
</dbReference>
<comment type="subcellular location">
    <subcellularLocation>
        <location evidence="1">Membrane</location>
        <topology evidence="1">Multi-pass membrane protein</topology>
    </subcellularLocation>
</comment>
<evidence type="ECO:0000256" key="7">
    <source>
        <dbReference type="ARBA" id="ARBA00023136"/>
    </source>
</evidence>
<protein>
    <submittedName>
        <fullName evidence="10">Equilibrative nucleoside transporter 3</fullName>
    </submittedName>
</protein>
<evidence type="ECO:0000256" key="2">
    <source>
        <dbReference type="ARBA" id="ARBA00006375"/>
    </source>
</evidence>
<dbReference type="PANTHER" id="PTHR10332:SF88">
    <property type="entry name" value="EQUILIBRATIVE NUCLEOSIDE TRANSPORTER 1, ISOFORM A"/>
    <property type="match status" value="1"/>
</dbReference>
<feature type="transmembrane region" description="Helical" evidence="9">
    <location>
        <begin position="138"/>
        <end position="159"/>
    </location>
</feature>
<dbReference type="Proteomes" id="UP000078540">
    <property type="component" value="Unassembled WGS sequence"/>
</dbReference>
<keyword evidence="4" id="KW-0813">Transport</keyword>
<evidence type="ECO:0000313" key="10">
    <source>
        <dbReference type="EMBL" id="KYM77325.1"/>
    </source>
</evidence>
<dbReference type="PANTHER" id="PTHR10332">
    <property type="entry name" value="EQUILIBRATIVE NUCLEOSIDE TRANSPORTER"/>
    <property type="match status" value="1"/>
</dbReference>
<feature type="transmembrane region" description="Helical" evidence="9">
    <location>
        <begin position="237"/>
        <end position="258"/>
    </location>
</feature>
<dbReference type="InterPro" id="IPR002259">
    <property type="entry name" value="Eqnu_transpt"/>
</dbReference>
<dbReference type="EMBL" id="KQ976701">
    <property type="protein sequence ID" value="KYM77325.1"/>
    <property type="molecule type" value="Genomic_DNA"/>
</dbReference>
<feature type="transmembrane region" description="Helical" evidence="9">
    <location>
        <begin position="52"/>
        <end position="72"/>
    </location>
</feature>